<comment type="caution">
    <text evidence="1">The sequence shown here is derived from an EMBL/GenBank/DDBJ whole genome shotgun (WGS) entry which is preliminary data.</text>
</comment>
<evidence type="ECO:0000313" key="1">
    <source>
        <dbReference type="EMBL" id="GIY07515.1"/>
    </source>
</evidence>
<dbReference type="AlphaFoldDB" id="A0AAV4QDK5"/>
<accession>A0AAV4QDK5</accession>
<evidence type="ECO:0000313" key="2">
    <source>
        <dbReference type="Proteomes" id="UP001054837"/>
    </source>
</evidence>
<name>A0AAV4QDK5_9ARAC</name>
<keyword evidence="2" id="KW-1185">Reference proteome</keyword>
<dbReference type="EMBL" id="BPLQ01004355">
    <property type="protein sequence ID" value="GIY07515.1"/>
    <property type="molecule type" value="Genomic_DNA"/>
</dbReference>
<reference evidence="1 2" key="1">
    <citation type="submission" date="2021-06" db="EMBL/GenBank/DDBJ databases">
        <title>Caerostris darwini draft genome.</title>
        <authorList>
            <person name="Kono N."/>
            <person name="Arakawa K."/>
        </authorList>
    </citation>
    <scope>NUCLEOTIDE SEQUENCE [LARGE SCALE GENOMIC DNA]</scope>
</reference>
<sequence length="90" mass="10315">MRFAQIIAARCLSKEASPGRHSPNNRRVAWDGFHTVQVTEGFCPEEVFRGVLRRSRRTHFQGLFVFGNSGFQNHNNCMNLICGMNFENLV</sequence>
<organism evidence="1 2">
    <name type="scientific">Caerostris darwini</name>
    <dbReference type="NCBI Taxonomy" id="1538125"/>
    <lineage>
        <taxon>Eukaryota</taxon>
        <taxon>Metazoa</taxon>
        <taxon>Ecdysozoa</taxon>
        <taxon>Arthropoda</taxon>
        <taxon>Chelicerata</taxon>
        <taxon>Arachnida</taxon>
        <taxon>Araneae</taxon>
        <taxon>Araneomorphae</taxon>
        <taxon>Entelegynae</taxon>
        <taxon>Araneoidea</taxon>
        <taxon>Araneidae</taxon>
        <taxon>Caerostris</taxon>
    </lineage>
</organism>
<proteinExistence type="predicted"/>
<gene>
    <name evidence="1" type="ORF">CDAR_386411</name>
</gene>
<dbReference type="Proteomes" id="UP001054837">
    <property type="component" value="Unassembled WGS sequence"/>
</dbReference>
<protein>
    <submittedName>
        <fullName evidence="1">Uncharacterized protein</fullName>
    </submittedName>
</protein>